<protein>
    <submittedName>
        <fullName evidence="5">Armadillo-type protein</fullName>
    </submittedName>
</protein>
<dbReference type="GO" id="GO:0016281">
    <property type="term" value="C:eukaryotic translation initiation factor 4F complex"/>
    <property type="evidence" value="ECO:0007669"/>
    <property type="project" value="TreeGrafter"/>
</dbReference>
<evidence type="ECO:0000256" key="1">
    <source>
        <dbReference type="ARBA" id="ARBA00005775"/>
    </source>
</evidence>
<evidence type="ECO:0000313" key="6">
    <source>
        <dbReference type="Proteomes" id="UP001215598"/>
    </source>
</evidence>
<dbReference type="InterPro" id="IPR016024">
    <property type="entry name" value="ARM-type_fold"/>
</dbReference>
<keyword evidence="2" id="KW-0396">Initiation factor</keyword>
<keyword evidence="6" id="KW-1185">Reference proteome</keyword>
<dbReference type="Gene3D" id="1.25.40.180">
    <property type="match status" value="1"/>
</dbReference>
<keyword evidence="3" id="KW-0648">Protein biosynthesis</keyword>
<dbReference type="GO" id="GO:0003743">
    <property type="term" value="F:translation initiation factor activity"/>
    <property type="evidence" value="ECO:0007669"/>
    <property type="project" value="UniProtKB-KW"/>
</dbReference>
<gene>
    <name evidence="5" type="ORF">B0H16DRAFT_1320058</name>
</gene>
<dbReference type="PANTHER" id="PTHR23253">
    <property type="entry name" value="EUKARYOTIC TRANSLATION INITIATION FACTOR 4 GAMMA"/>
    <property type="match status" value="1"/>
</dbReference>
<name>A0AAD7ISB4_9AGAR</name>
<dbReference type="PANTHER" id="PTHR23253:SF9">
    <property type="entry name" value="EUKARYOTIC TRANSLATION INITIATION FACTOR 4 GAMMA 2"/>
    <property type="match status" value="1"/>
</dbReference>
<dbReference type="AlphaFoldDB" id="A0AAD7ISB4"/>
<dbReference type="GO" id="GO:0003729">
    <property type="term" value="F:mRNA binding"/>
    <property type="evidence" value="ECO:0007669"/>
    <property type="project" value="TreeGrafter"/>
</dbReference>
<comment type="caution">
    <text evidence="5">The sequence shown here is derived from an EMBL/GenBank/DDBJ whole genome shotgun (WGS) entry which is preliminary data.</text>
</comment>
<evidence type="ECO:0000259" key="4">
    <source>
        <dbReference type="SMART" id="SM00543"/>
    </source>
</evidence>
<sequence length="241" mass="26994">MQRRLNGPTGIGSVNHVTRTALSLLNRLVDLNFDHIAKRIVALVNDPPVDEKNLLVIAHLCTESAILQPNRAVLYARLCRALPDRIQRVRGQLVRKHVVDTLVNGLEEGYQTSPDVTGTLKRRYFGVVRFLGELYKVGMSPEQMIRGYVKQLLGSVELPLDADLEALCILLDTTGRFLDTAKAKSQMDSHFIRISELAATTGIPMRIRFMLQVTHPGSTSLLMSHLSTRTFAIDVRRSGRR</sequence>
<dbReference type="SUPFAM" id="SSF48371">
    <property type="entry name" value="ARM repeat"/>
    <property type="match status" value="1"/>
</dbReference>
<organism evidence="5 6">
    <name type="scientific">Mycena metata</name>
    <dbReference type="NCBI Taxonomy" id="1033252"/>
    <lineage>
        <taxon>Eukaryota</taxon>
        <taxon>Fungi</taxon>
        <taxon>Dikarya</taxon>
        <taxon>Basidiomycota</taxon>
        <taxon>Agaricomycotina</taxon>
        <taxon>Agaricomycetes</taxon>
        <taxon>Agaricomycetidae</taxon>
        <taxon>Agaricales</taxon>
        <taxon>Marasmiineae</taxon>
        <taxon>Mycenaceae</taxon>
        <taxon>Mycena</taxon>
    </lineage>
</organism>
<dbReference type="Pfam" id="PF02854">
    <property type="entry name" value="MIF4G"/>
    <property type="match status" value="1"/>
</dbReference>
<feature type="domain" description="MIF4G" evidence="4">
    <location>
        <begin position="18"/>
        <end position="225"/>
    </location>
</feature>
<evidence type="ECO:0000256" key="2">
    <source>
        <dbReference type="ARBA" id="ARBA00022540"/>
    </source>
</evidence>
<dbReference type="Proteomes" id="UP001215598">
    <property type="component" value="Unassembled WGS sequence"/>
</dbReference>
<reference evidence="5" key="1">
    <citation type="submission" date="2023-03" db="EMBL/GenBank/DDBJ databases">
        <title>Massive genome expansion in bonnet fungi (Mycena s.s.) driven by repeated elements and novel gene families across ecological guilds.</title>
        <authorList>
            <consortium name="Lawrence Berkeley National Laboratory"/>
            <person name="Harder C.B."/>
            <person name="Miyauchi S."/>
            <person name="Viragh M."/>
            <person name="Kuo A."/>
            <person name="Thoen E."/>
            <person name="Andreopoulos B."/>
            <person name="Lu D."/>
            <person name="Skrede I."/>
            <person name="Drula E."/>
            <person name="Henrissat B."/>
            <person name="Morin E."/>
            <person name="Kohler A."/>
            <person name="Barry K."/>
            <person name="LaButti K."/>
            <person name="Morin E."/>
            <person name="Salamov A."/>
            <person name="Lipzen A."/>
            <person name="Mereny Z."/>
            <person name="Hegedus B."/>
            <person name="Baldrian P."/>
            <person name="Stursova M."/>
            <person name="Weitz H."/>
            <person name="Taylor A."/>
            <person name="Grigoriev I.V."/>
            <person name="Nagy L.G."/>
            <person name="Martin F."/>
            <person name="Kauserud H."/>
        </authorList>
    </citation>
    <scope>NUCLEOTIDE SEQUENCE</scope>
    <source>
        <strain evidence="5">CBHHK182m</strain>
    </source>
</reference>
<accession>A0AAD7ISB4</accession>
<dbReference type="EMBL" id="JARKIB010000075">
    <property type="protein sequence ID" value="KAJ7747800.1"/>
    <property type="molecule type" value="Genomic_DNA"/>
</dbReference>
<evidence type="ECO:0000313" key="5">
    <source>
        <dbReference type="EMBL" id="KAJ7747800.1"/>
    </source>
</evidence>
<comment type="similarity">
    <text evidence="1">Belongs to the eukaryotic initiation factor 4G family.</text>
</comment>
<dbReference type="SMART" id="SM00543">
    <property type="entry name" value="MIF4G"/>
    <property type="match status" value="1"/>
</dbReference>
<proteinExistence type="inferred from homology"/>
<dbReference type="InterPro" id="IPR003890">
    <property type="entry name" value="MIF4G-like_typ-3"/>
</dbReference>
<evidence type="ECO:0000256" key="3">
    <source>
        <dbReference type="ARBA" id="ARBA00022917"/>
    </source>
</evidence>